<dbReference type="Proteomes" id="UP000029669">
    <property type="component" value="Chromosome"/>
</dbReference>
<protein>
    <submittedName>
        <fullName evidence="1">Uncharacterized protein</fullName>
    </submittedName>
</protein>
<sequence length="34" mass="4167">MNNILFLTKVNDKYIEEIKREMPDYEIVYAQSEE</sequence>
<dbReference type="KEGG" id="tki:TKV_c05380"/>
<accession>A0A097APJ1</accession>
<evidence type="ECO:0000313" key="2">
    <source>
        <dbReference type="Proteomes" id="UP000029669"/>
    </source>
</evidence>
<dbReference type="AlphaFoldDB" id="A0A097APJ1"/>
<name>A0A097APJ1_THEKI</name>
<dbReference type="EMBL" id="CP009170">
    <property type="protein sequence ID" value="AIS51736.1"/>
    <property type="molecule type" value="Genomic_DNA"/>
</dbReference>
<keyword evidence="2" id="KW-1185">Reference proteome</keyword>
<evidence type="ECO:0000313" key="1">
    <source>
        <dbReference type="EMBL" id="AIS51736.1"/>
    </source>
</evidence>
<reference evidence="2" key="1">
    <citation type="journal article" date="2015" name="Genome Announc.">
        <title>Whole-Genome Sequences of 80 Environmental and Clinical Isolates of Burkholderia pseudomallei.</title>
        <authorList>
            <person name="Johnson S.L."/>
            <person name="Baker A.L."/>
            <person name="Chain P.S."/>
            <person name="Currie B.J."/>
            <person name="Daligault H.E."/>
            <person name="Davenport K.W."/>
            <person name="Davis C.B."/>
            <person name="Inglis T.J."/>
            <person name="Kaestli M."/>
            <person name="Koren S."/>
            <person name="Mayo M."/>
            <person name="Merritt A.J."/>
            <person name="Price E.P."/>
            <person name="Sarovich D.S."/>
            <person name="Warner J."/>
            <person name="Rosovitz M.J."/>
        </authorList>
    </citation>
    <scope>NUCLEOTIDE SEQUENCE [LARGE SCALE GENOMIC DNA]</scope>
    <source>
        <strain evidence="2">DSM 2030</strain>
    </source>
</reference>
<organism evidence="1 2">
    <name type="scientific">Thermoanaerobacter kivui</name>
    <name type="common">Acetogenium kivui</name>
    <dbReference type="NCBI Taxonomy" id="2325"/>
    <lineage>
        <taxon>Bacteria</taxon>
        <taxon>Bacillati</taxon>
        <taxon>Bacillota</taxon>
        <taxon>Clostridia</taxon>
        <taxon>Thermoanaerobacterales</taxon>
        <taxon>Thermoanaerobacteraceae</taxon>
        <taxon>Thermoanaerobacter</taxon>
    </lineage>
</organism>
<gene>
    <name evidence="1" type="ORF">TKV_c05380</name>
</gene>
<dbReference type="HOGENOM" id="CLU_3376545_0_0_9"/>
<dbReference type="STRING" id="2325.TKV_c05380"/>
<proteinExistence type="predicted"/>